<sequence>MLIHLFDLQSTLQTTDGMRVDRDRAGAATLIRRASDRAGLRVVDVQGYMFLADSAGTLSWFNPLAQDQHAKTLFDAMRFTVSGRLLTRRVVSPTGASVGAVFASGKRWRKTVVEFAASHPASHRTVGWTATPAGRPSPDARSREPGLF</sequence>
<reference evidence="1 2" key="1">
    <citation type="journal article" date="2024" name="Chem. Sci.">
        <title>Discovery of megapolipeptins by genome mining of a Burkholderiales bacteria collection.</title>
        <authorList>
            <person name="Paulo B.S."/>
            <person name="Recchia M.J.J."/>
            <person name="Lee S."/>
            <person name="Fergusson C.H."/>
            <person name="Romanowski S.B."/>
            <person name="Hernandez A."/>
            <person name="Krull N."/>
            <person name="Liu D.Y."/>
            <person name="Cavanagh H."/>
            <person name="Bos A."/>
            <person name="Gray C.A."/>
            <person name="Murphy B.T."/>
            <person name="Linington R.G."/>
            <person name="Eustaquio A.S."/>
        </authorList>
    </citation>
    <scope>NUCLEOTIDE SEQUENCE [LARGE SCALE GENOMIC DNA]</scope>
    <source>
        <strain evidence="1 2">RL18-126-BIB-B</strain>
    </source>
</reference>
<proteinExistence type="predicted"/>
<dbReference type="EMBL" id="JAQQDW010000002">
    <property type="protein sequence ID" value="MFM0102303.1"/>
    <property type="molecule type" value="Genomic_DNA"/>
</dbReference>
<name>A0ACC7N413_9BURK</name>
<evidence type="ECO:0000313" key="2">
    <source>
        <dbReference type="Proteomes" id="UP001629235"/>
    </source>
</evidence>
<gene>
    <name evidence="1" type="ORF">PQR01_02075</name>
</gene>
<keyword evidence="2" id="KW-1185">Reference proteome</keyword>
<protein>
    <submittedName>
        <fullName evidence="1">Uncharacterized protein</fullName>
    </submittedName>
</protein>
<organism evidence="1 2">
    <name type="scientific">Paraburkholderia rhynchosiae</name>
    <dbReference type="NCBI Taxonomy" id="487049"/>
    <lineage>
        <taxon>Bacteria</taxon>
        <taxon>Pseudomonadati</taxon>
        <taxon>Pseudomonadota</taxon>
        <taxon>Betaproteobacteria</taxon>
        <taxon>Burkholderiales</taxon>
        <taxon>Burkholderiaceae</taxon>
        <taxon>Paraburkholderia</taxon>
    </lineage>
</organism>
<dbReference type="Proteomes" id="UP001629235">
    <property type="component" value="Unassembled WGS sequence"/>
</dbReference>
<accession>A0ACC7N413</accession>
<comment type="caution">
    <text evidence="1">The sequence shown here is derived from an EMBL/GenBank/DDBJ whole genome shotgun (WGS) entry which is preliminary data.</text>
</comment>
<evidence type="ECO:0000313" key="1">
    <source>
        <dbReference type="EMBL" id="MFM0102303.1"/>
    </source>
</evidence>